<proteinExistence type="predicted"/>
<evidence type="ECO:0000313" key="3">
    <source>
        <dbReference type="EMBL" id="EJK49181.1"/>
    </source>
</evidence>
<dbReference type="AlphaFoldDB" id="K0RK21"/>
<evidence type="ECO:0000256" key="2">
    <source>
        <dbReference type="SAM" id="MobiDB-lite"/>
    </source>
</evidence>
<evidence type="ECO:0000313" key="4">
    <source>
        <dbReference type="Proteomes" id="UP000266841"/>
    </source>
</evidence>
<comment type="caution">
    <text evidence="3">The sequence shown here is derived from an EMBL/GenBank/DDBJ whole genome shotgun (WGS) entry which is preliminary data.</text>
</comment>
<dbReference type="EMBL" id="AGNL01045051">
    <property type="protein sequence ID" value="EJK49181.1"/>
    <property type="molecule type" value="Genomic_DNA"/>
</dbReference>
<sequence>MRLEYLGRDMDFATISKSLRSSQTVSRSQSRRFGLNRPPGPSAILQANSPSTLRVSKVRSDAPIQLIMSGTASVKNACAQFGLTEEQIAAGRIRCQWRSMYGSRYAVVNLADVRALKKRLVEEENEKKKQALISELGEDGYREKVAKDALAHKLKQEKERLTKSLESSLRAVLAACGNGIAPTLDGLSIGKTAAKSDWNIRPTELGLLTAVDATKKQPKYHLRDVIRLAHEKPHHRATTAIVVSTGRRVVQQPKEQHISDRLKSTDKVAQSKLYACFLQDIYLNERAKADSLEGGEEVVKAAFEEIRGSVTKAVMKAKVELKAEENRLSALDSLEGSSGKKRAASNEEESEDDSEKKPTAKKRRKVTAAKKKIAASNGGVGKVAGVTDASRGRRSGRGPVSYAEANSEDET</sequence>
<reference evidence="3 4" key="1">
    <citation type="journal article" date="2012" name="Genome Biol.">
        <title>Genome and low-iron response of an oceanic diatom adapted to chronic iron limitation.</title>
        <authorList>
            <person name="Lommer M."/>
            <person name="Specht M."/>
            <person name="Roy A.S."/>
            <person name="Kraemer L."/>
            <person name="Andreson R."/>
            <person name="Gutowska M.A."/>
            <person name="Wolf J."/>
            <person name="Bergner S.V."/>
            <person name="Schilhabel M.B."/>
            <person name="Klostermeier U.C."/>
            <person name="Beiko R.G."/>
            <person name="Rosenstiel P."/>
            <person name="Hippler M."/>
            <person name="Laroche J."/>
        </authorList>
    </citation>
    <scope>NUCLEOTIDE SEQUENCE [LARGE SCALE GENOMIC DNA]</scope>
    <source>
        <strain evidence="3 4">CCMP1005</strain>
    </source>
</reference>
<keyword evidence="1" id="KW-0175">Coiled coil</keyword>
<protein>
    <submittedName>
        <fullName evidence="3">Uncharacterized protein</fullName>
    </submittedName>
</protein>
<dbReference type="Proteomes" id="UP000266841">
    <property type="component" value="Unassembled WGS sequence"/>
</dbReference>
<feature type="compositionally biased region" description="Basic residues" evidence="2">
    <location>
        <begin position="359"/>
        <end position="373"/>
    </location>
</feature>
<gene>
    <name evidence="3" type="ORF">THAOC_31972</name>
</gene>
<organism evidence="3 4">
    <name type="scientific">Thalassiosira oceanica</name>
    <name type="common">Marine diatom</name>
    <dbReference type="NCBI Taxonomy" id="159749"/>
    <lineage>
        <taxon>Eukaryota</taxon>
        <taxon>Sar</taxon>
        <taxon>Stramenopiles</taxon>
        <taxon>Ochrophyta</taxon>
        <taxon>Bacillariophyta</taxon>
        <taxon>Coscinodiscophyceae</taxon>
        <taxon>Thalassiosirophycidae</taxon>
        <taxon>Thalassiosirales</taxon>
        <taxon>Thalassiosiraceae</taxon>
        <taxon>Thalassiosira</taxon>
    </lineage>
</organism>
<evidence type="ECO:0000256" key="1">
    <source>
        <dbReference type="SAM" id="Coils"/>
    </source>
</evidence>
<name>K0RK21_THAOC</name>
<feature type="coiled-coil region" evidence="1">
    <location>
        <begin position="110"/>
        <end position="171"/>
    </location>
</feature>
<feature type="region of interest" description="Disordered" evidence="2">
    <location>
        <begin position="330"/>
        <end position="411"/>
    </location>
</feature>
<keyword evidence="4" id="KW-1185">Reference proteome</keyword>
<accession>K0RK21</accession>